<dbReference type="AlphaFoldDB" id="A0AAV5ADX7"/>
<evidence type="ECO:0000313" key="2">
    <source>
        <dbReference type="EMBL" id="GJJ11389.1"/>
    </source>
</evidence>
<proteinExistence type="predicted"/>
<sequence>MEDGDTQQEPDFTTDPHFKAISGHPTPSSTARLPKLSLGTLGAMPSQDYLPNSSSLVSPATTLSSYSFSSSLTLSSPFSTLSPISAFSPAAWDESSSIDVDITSAQSPVSPSLPRLFTRFPNFNSYAYHPEPSPSYYSNSDSSHYPPPPTGPSVTWVNREISSTPSRELTATYEDDAQLSYSRTSHSYSHGTPPPRRLFSSILSKYMAEDLVDDEHRNASHDTEVELLSPATPYSPNPLSPF</sequence>
<comment type="caution">
    <text evidence="2">The sequence shown here is derived from an EMBL/GenBank/DDBJ whole genome shotgun (WGS) entry which is preliminary data.</text>
</comment>
<accession>A0AAV5ADX7</accession>
<feature type="region of interest" description="Disordered" evidence="1">
    <location>
        <begin position="1"/>
        <end position="34"/>
    </location>
</feature>
<dbReference type="EMBL" id="BPWL01000006">
    <property type="protein sequence ID" value="GJJ11389.1"/>
    <property type="molecule type" value="Genomic_DNA"/>
</dbReference>
<gene>
    <name evidence="2" type="ORF">Clacol_005622</name>
</gene>
<feature type="compositionally biased region" description="Basic and acidic residues" evidence="1">
    <location>
        <begin position="214"/>
        <end position="224"/>
    </location>
</feature>
<evidence type="ECO:0000313" key="3">
    <source>
        <dbReference type="Proteomes" id="UP001050691"/>
    </source>
</evidence>
<reference evidence="2" key="1">
    <citation type="submission" date="2021-10" db="EMBL/GenBank/DDBJ databases">
        <title>De novo Genome Assembly of Clathrus columnatus (Basidiomycota, Fungi) Using Illumina and Nanopore Sequence Data.</title>
        <authorList>
            <person name="Ogiso-Tanaka E."/>
            <person name="Itagaki H."/>
            <person name="Hosoya T."/>
            <person name="Hosaka K."/>
        </authorList>
    </citation>
    <scope>NUCLEOTIDE SEQUENCE</scope>
    <source>
        <strain evidence="2">MO-923</strain>
    </source>
</reference>
<dbReference type="Proteomes" id="UP001050691">
    <property type="component" value="Unassembled WGS sequence"/>
</dbReference>
<protein>
    <submittedName>
        <fullName evidence="2">Uncharacterized protein</fullName>
    </submittedName>
</protein>
<feature type="region of interest" description="Disordered" evidence="1">
    <location>
        <begin position="135"/>
        <end position="154"/>
    </location>
</feature>
<feature type="region of interest" description="Disordered" evidence="1">
    <location>
        <begin position="213"/>
        <end position="242"/>
    </location>
</feature>
<feature type="compositionally biased region" description="Pro residues" evidence="1">
    <location>
        <begin position="233"/>
        <end position="242"/>
    </location>
</feature>
<keyword evidence="3" id="KW-1185">Reference proteome</keyword>
<name>A0AAV5ADX7_9AGAM</name>
<feature type="compositionally biased region" description="Low complexity" evidence="1">
    <location>
        <begin position="135"/>
        <end position="144"/>
    </location>
</feature>
<organism evidence="2 3">
    <name type="scientific">Clathrus columnatus</name>
    <dbReference type="NCBI Taxonomy" id="1419009"/>
    <lineage>
        <taxon>Eukaryota</taxon>
        <taxon>Fungi</taxon>
        <taxon>Dikarya</taxon>
        <taxon>Basidiomycota</taxon>
        <taxon>Agaricomycotina</taxon>
        <taxon>Agaricomycetes</taxon>
        <taxon>Phallomycetidae</taxon>
        <taxon>Phallales</taxon>
        <taxon>Clathraceae</taxon>
        <taxon>Clathrus</taxon>
    </lineage>
</organism>
<evidence type="ECO:0000256" key="1">
    <source>
        <dbReference type="SAM" id="MobiDB-lite"/>
    </source>
</evidence>